<dbReference type="Proteomes" id="UP001162834">
    <property type="component" value="Chromosome"/>
</dbReference>
<dbReference type="PRINTS" id="PR00111">
    <property type="entry name" value="ABHYDROLASE"/>
</dbReference>
<keyword evidence="1" id="KW-0378">Hydrolase</keyword>
<evidence type="ECO:0000256" key="2">
    <source>
        <dbReference type="SAM" id="MobiDB-lite"/>
    </source>
</evidence>
<dbReference type="PANTHER" id="PTHR43798:SF31">
    <property type="entry name" value="AB HYDROLASE SUPERFAMILY PROTEIN YCLE"/>
    <property type="match status" value="1"/>
</dbReference>
<feature type="domain" description="AB hydrolase-1" evidence="3">
    <location>
        <begin position="41"/>
        <end position="271"/>
    </location>
</feature>
<organism evidence="4 5">
    <name type="scientific">Capillimicrobium parvum</name>
    <dbReference type="NCBI Taxonomy" id="2884022"/>
    <lineage>
        <taxon>Bacteria</taxon>
        <taxon>Bacillati</taxon>
        <taxon>Actinomycetota</taxon>
        <taxon>Thermoleophilia</taxon>
        <taxon>Solirubrobacterales</taxon>
        <taxon>Capillimicrobiaceae</taxon>
        <taxon>Capillimicrobium</taxon>
    </lineage>
</organism>
<dbReference type="Pfam" id="PF12697">
    <property type="entry name" value="Abhydrolase_6"/>
    <property type="match status" value="1"/>
</dbReference>
<name>A0A9E6XZG1_9ACTN</name>
<gene>
    <name evidence="4" type="ORF">DSM104329_03729</name>
</gene>
<feature type="region of interest" description="Disordered" evidence="2">
    <location>
        <begin position="1"/>
        <end position="21"/>
    </location>
</feature>
<dbReference type="InterPro" id="IPR000073">
    <property type="entry name" value="AB_hydrolase_1"/>
</dbReference>
<dbReference type="Gene3D" id="3.40.50.1820">
    <property type="entry name" value="alpha/beta hydrolase"/>
    <property type="match status" value="1"/>
</dbReference>
<sequence>MTTRDQGTGPGGQRTRRAEPHHVEVDGLHTAYRRSGSGEPVLYLHGAAPYLTRGWLPFHEHLSESVDLVVPEHPGFGDTPLPPTLTGFADVVLHYDAFLRALDVDRPHVVGHALGGWIAMELAITYPERFSSLTLVAPAGLRLPGVPQPDLFRLTAREQLDVLLNGRADRYEHLLVLDGEPDDTLRAYAESVTHARLAWNPRYDVKLDERLGRVRIPTLVVRPDEDRAIPVEAAQRAVELIPNARLETVSGPPDAPTGHLLLLQEPRALAEHIAGHVAAHPRNEVIA</sequence>
<proteinExistence type="predicted"/>
<dbReference type="GO" id="GO:0016787">
    <property type="term" value="F:hydrolase activity"/>
    <property type="evidence" value="ECO:0007669"/>
    <property type="project" value="UniProtKB-KW"/>
</dbReference>
<keyword evidence="5" id="KW-1185">Reference proteome</keyword>
<evidence type="ECO:0000313" key="5">
    <source>
        <dbReference type="Proteomes" id="UP001162834"/>
    </source>
</evidence>
<evidence type="ECO:0000256" key="1">
    <source>
        <dbReference type="ARBA" id="ARBA00022801"/>
    </source>
</evidence>
<evidence type="ECO:0000313" key="4">
    <source>
        <dbReference type="EMBL" id="UGS37314.1"/>
    </source>
</evidence>
<reference evidence="4" key="1">
    <citation type="journal article" date="2022" name="Int. J. Syst. Evol. Microbiol.">
        <title>Pseudomonas aegrilactucae sp. nov. and Pseudomonas morbosilactucae sp. nov., pathogens causing bacterial rot of lettuce in Japan.</title>
        <authorList>
            <person name="Sawada H."/>
            <person name="Fujikawa T."/>
            <person name="Satou M."/>
        </authorList>
    </citation>
    <scope>NUCLEOTIDE SEQUENCE</scope>
    <source>
        <strain evidence="4">0166_1</strain>
    </source>
</reference>
<protein>
    <recommendedName>
        <fullName evidence="3">AB hydrolase-1 domain-containing protein</fullName>
    </recommendedName>
</protein>
<dbReference type="PANTHER" id="PTHR43798">
    <property type="entry name" value="MONOACYLGLYCEROL LIPASE"/>
    <property type="match status" value="1"/>
</dbReference>
<dbReference type="SUPFAM" id="SSF53474">
    <property type="entry name" value="alpha/beta-Hydrolases"/>
    <property type="match status" value="1"/>
</dbReference>
<dbReference type="KEGG" id="sbae:DSM104329_03729"/>
<dbReference type="AlphaFoldDB" id="A0A9E6XZG1"/>
<dbReference type="InterPro" id="IPR050266">
    <property type="entry name" value="AB_hydrolase_sf"/>
</dbReference>
<dbReference type="GO" id="GO:0016020">
    <property type="term" value="C:membrane"/>
    <property type="evidence" value="ECO:0007669"/>
    <property type="project" value="TreeGrafter"/>
</dbReference>
<dbReference type="InterPro" id="IPR029058">
    <property type="entry name" value="AB_hydrolase_fold"/>
</dbReference>
<dbReference type="EMBL" id="CP087164">
    <property type="protein sequence ID" value="UGS37314.1"/>
    <property type="molecule type" value="Genomic_DNA"/>
</dbReference>
<accession>A0A9E6XZG1</accession>
<evidence type="ECO:0000259" key="3">
    <source>
        <dbReference type="Pfam" id="PF12697"/>
    </source>
</evidence>